<dbReference type="GO" id="GO:0019148">
    <property type="term" value="F:D-cysteine desulfhydrase activity"/>
    <property type="evidence" value="ECO:0007669"/>
    <property type="project" value="TreeGrafter"/>
</dbReference>
<protein>
    <submittedName>
        <fullName evidence="7">D-cysteine desulfhydrase</fullName>
    </submittedName>
</protein>
<dbReference type="AlphaFoldDB" id="A0A078KXQ7"/>
<evidence type="ECO:0000259" key="6">
    <source>
        <dbReference type="Pfam" id="PF00291"/>
    </source>
</evidence>
<name>A0A078KXQ7_9GAMM</name>
<proteinExistence type="inferred from homology"/>
<dbReference type="SUPFAM" id="SSF53686">
    <property type="entry name" value="Tryptophan synthase beta subunit-like PLP-dependent enzymes"/>
    <property type="match status" value="1"/>
</dbReference>
<dbReference type="InterPro" id="IPR001926">
    <property type="entry name" value="TrpB-like_PALP"/>
</dbReference>
<dbReference type="STRING" id="1034943.BN59_00773"/>
<evidence type="ECO:0000256" key="3">
    <source>
        <dbReference type="ARBA" id="ARBA00022898"/>
    </source>
</evidence>
<dbReference type="PANTHER" id="PTHR43780">
    <property type="entry name" value="1-AMINOCYCLOPROPANE-1-CARBOXYLATE DEAMINASE-RELATED"/>
    <property type="match status" value="1"/>
</dbReference>
<evidence type="ECO:0000256" key="1">
    <source>
        <dbReference type="ARBA" id="ARBA00001933"/>
    </source>
</evidence>
<dbReference type="eggNOG" id="COG2515">
    <property type="taxonomic scope" value="Bacteria"/>
</dbReference>
<comment type="similarity">
    <text evidence="2">Belongs to the ACC deaminase/D-cysteine desulfhydrase family.</text>
</comment>
<keyword evidence="8" id="KW-1185">Reference proteome</keyword>
<feature type="modified residue" description="N6-(pyridoxal phosphate)lysine" evidence="5">
    <location>
        <position position="46"/>
    </location>
</feature>
<evidence type="ECO:0000313" key="8">
    <source>
        <dbReference type="Proteomes" id="UP000044071"/>
    </source>
</evidence>
<gene>
    <name evidence="7" type="primary">dcyD</name>
    <name evidence="7" type="ORF">BN59_00773</name>
</gene>
<organism evidence="7 8">
    <name type="scientific">Legionella massiliensis</name>
    <dbReference type="NCBI Taxonomy" id="1034943"/>
    <lineage>
        <taxon>Bacteria</taxon>
        <taxon>Pseudomonadati</taxon>
        <taxon>Pseudomonadota</taxon>
        <taxon>Gammaproteobacteria</taxon>
        <taxon>Legionellales</taxon>
        <taxon>Legionellaceae</taxon>
        <taxon>Legionella</taxon>
    </lineage>
</organism>
<evidence type="ECO:0000256" key="4">
    <source>
        <dbReference type="PIRSR" id="PIRSR006278-1"/>
    </source>
</evidence>
<reference evidence="7 8" key="1">
    <citation type="submission" date="2014-06" db="EMBL/GenBank/DDBJ databases">
        <authorList>
            <person name="Urmite Genomes Urmite Genomes"/>
        </authorList>
    </citation>
    <scope>NUCLEOTIDE SEQUENCE [LARGE SCALE GENOMIC DNA]</scope>
</reference>
<accession>A0A078KXQ7</accession>
<sequence>MLPQRSLKNMWNLSSRIHKLNHFPNNGQVCYVKRDDELGCGISGSKMRKYASLMPYLMKERIRRLIIIAGHQSNNLLAALQMAREFQLEVTAFLIQARNLELQGNYKLSRLFLDEEDIVWVNREDWPQVEALADNYLKTLAEPGFVLSEGASVPAAMPGALSLANDILLNEQEAGIQFQHIFVDAGTGFSAAALIKGLSELNHPAEIHVLLLADDETIFRSKLATWIKQIPSHTHCFYPDTAKSFGAVNQTIKLEIKRLAKDEGLLADPIYSAKLFYSARNYIEAKQLMGNILIIHSGGALSLAGQDLFPHSPN</sequence>
<feature type="domain" description="Tryptophan synthase beta chain-like PALP" evidence="6">
    <location>
        <begin position="20"/>
        <end position="298"/>
    </location>
</feature>
<evidence type="ECO:0000313" key="7">
    <source>
        <dbReference type="EMBL" id="CDZ76503.1"/>
    </source>
</evidence>
<keyword evidence="3 5" id="KW-0663">Pyridoxal phosphate</keyword>
<dbReference type="InterPro" id="IPR027278">
    <property type="entry name" value="ACCD_DCysDesulf"/>
</dbReference>
<feature type="active site" description="Nucleophile" evidence="4">
    <location>
        <position position="73"/>
    </location>
</feature>
<dbReference type="PIRSF" id="PIRSF006278">
    <property type="entry name" value="ACCD_DCysDesulf"/>
    <property type="match status" value="1"/>
</dbReference>
<dbReference type="Proteomes" id="UP000044071">
    <property type="component" value="Unassembled WGS sequence"/>
</dbReference>
<dbReference type="Gene3D" id="3.40.50.1100">
    <property type="match status" value="2"/>
</dbReference>
<evidence type="ECO:0000256" key="2">
    <source>
        <dbReference type="ARBA" id="ARBA00008639"/>
    </source>
</evidence>
<comment type="cofactor">
    <cofactor evidence="1">
        <name>pyridoxal 5'-phosphate</name>
        <dbReference type="ChEBI" id="CHEBI:597326"/>
    </cofactor>
</comment>
<dbReference type="PANTHER" id="PTHR43780:SF2">
    <property type="entry name" value="1-AMINOCYCLOPROPANE-1-CARBOXYLATE DEAMINASE-RELATED"/>
    <property type="match status" value="1"/>
</dbReference>
<dbReference type="EMBL" id="CCSB01000001">
    <property type="protein sequence ID" value="CDZ76503.1"/>
    <property type="molecule type" value="Genomic_DNA"/>
</dbReference>
<evidence type="ECO:0000256" key="5">
    <source>
        <dbReference type="PIRSR" id="PIRSR006278-2"/>
    </source>
</evidence>
<dbReference type="InterPro" id="IPR036052">
    <property type="entry name" value="TrpB-like_PALP_sf"/>
</dbReference>
<dbReference type="Pfam" id="PF00291">
    <property type="entry name" value="PALP"/>
    <property type="match status" value="1"/>
</dbReference>